<comment type="caution">
    <text evidence="1">The sequence shown here is derived from an EMBL/GenBank/DDBJ whole genome shotgun (WGS) entry which is preliminary data.</text>
</comment>
<reference evidence="1 2" key="1">
    <citation type="journal article" date="2016" name="Sci. Rep.">
        <title>Metabolic traits of an uncultured archaeal lineage -MSBL1- from brine pools of the Red Sea.</title>
        <authorList>
            <person name="Mwirichia R."/>
            <person name="Alam I."/>
            <person name="Rashid M."/>
            <person name="Vinu M."/>
            <person name="Ba-Alawi W."/>
            <person name="Anthony Kamau A."/>
            <person name="Kamanda Ngugi D."/>
            <person name="Goker M."/>
            <person name="Klenk H.P."/>
            <person name="Bajic V."/>
            <person name="Stingl U."/>
        </authorList>
    </citation>
    <scope>NUCLEOTIDE SEQUENCE [LARGE SCALE GENOMIC DNA]</scope>
    <source>
        <strain evidence="1">SCGC-AAA382A20</strain>
    </source>
</reference>
<evidence type="ECO:0000313" key="2">
    <source>
        <dbReference type="Proteomes" id="UP000070263"/>
    </source>
</evidence>
<evidence type="ECO:0000313" key="1">
    <source>
        <dbReference type="EMBL" id="KXB05822.1"/>
    </source>
</evidence>
<feature type="non-terminal residue" evidence="1">
    <location>
        <position position="252"/>
    </location>
</feature>
<dbReference type="AlphaFoldDB" id="A0A133VHB3"/>
<protein>
    <recommendedName>
        <fullName evidence="3">Transposase IS4-like domain-containing protein</fullName>
    </recommendedName>
</protein>
<dbReference type="Proteomes" id="UP000070263">
    <property type="component" value="Unassembled WGS sequence"/>
</dbReference>
<sequence length="252" mass="29304">METFISTGNEIKFFLGEKFINSYYFDFLFDMKSESVGKLNEGVFDEDVLFDFALSFAEEVREGVIQRFYREKAGKEEKRFAEFVLVELVRAVLSMPPATFYLFLRNNLELRNVLGLKHLKTIGDYDDFDKKRKYLKMHLDRIMKRNLETESGDIYILDSTVGESDVNKLRKGKYLKNDILDPEFIYSTTKGTVTGFQVSYLINLSKLSFEKLKIYSKNAAKKKIWKEMVIDELGTKQGKIKTVIGDGGFFAY</sequence>
<gene>
    <name evidence="1" type="ORF">AKJ51_04730</name>
</gene>
<accession>A0A133VHB3</accession>
<proteinExistence type="predicted"/>
<keyword evidence="2" id="KW-1185">Reference proteome</keyword>
<name>A0A133VHB3_9EURY</name>
<organism evidence="1 2">
    <name type="scientific">candidate division MSBL1 archaeon SCGC-AAA382A20</name>
    <dbReference type="NCBI Taxonomy" id="1698280"/>
    <lineage>
        <taxon>Archaea</taxon>
        <taxon>Methanobacteriati</taxon>
        <taxon>Methanobacteriota</taxon>
        <taxon>candidate division MSBL1</taxon>
    </lineage>
</organism>
<dbReference type="EMBL" id="LHYE01000076">
    <property type="protein sequence ID" value="KXB05822.1"/>
    <property type="molecule type" value="Genomic_DNA"/>
</dbReference>
<evidence type="ECO:0008006" key="3">
    <source>
        <dbReference type="Google" id="ProtNLM"/>
    </source>
</evidence>